<dbReference type="InterPro" id="IPR036390">
    <property type="entry name" value="WH_DNA-bd_sf"/>
</dbReference>
<accession>A0A1C9CDR1</accession>
<dbReference type="AlphaFoldDB" id="A0A1C9CDR1"/>
<evidence type="ECO:0000313" key="2">
    <source>
        <dbReference type="EMBL" id="AOM66484.1"/>
    </source>
</evidence>
<dbReference type="SUPFAM" id="SSF46785">
    <property type="entry name" value="Winged helix' DNA-binding domain"/>
    <property type="match status" value="1"/>
</dbReference>
<gene>
    <name evidence="2" type="primary">ntcA</name>
    <name evidence="2" type="ORF">Psor_009</name>
</gene>
<dbReference type="InterPro" id="IPR012318">
    <property type="entry name" value="HTH_CRP"/>
</dbReference>
<dbReference type="PROSITE" id="PS51063">
    <property type="entry name" value="HTH_CRP_2"/>
    <property type="match status" value="1"/>
</dbReference>
<geneLocation type="plastid" evidence="2"/>
<organism evidence="2">
    <name type="scientific">Porphyridium sordidum</name>
    <name type="common">Red alga</name>
    <dbReference type="NCBI Taxonomy" id="28024"/>
    <lineage>
        <taxon>Eukaryota</taxon>
        <taxon>Rhodophyta</taxon>
        <taxon>Bangiophyceae</taxon>
        <taxon>Porphyridiales</taxon>
        <taxon>Porphyridiaceae</taxon>
        <taxon>Porphyridium</taxon>
    </lineage>
</organism>
<proteinExistence type="predicted"/>
<feature type="domain" description="HTH crp-type" evidence="1">
    <location>
        <begin position="36"/>
        <end position="109"/>
    </location>
</feature>
<dbReference type="GeneID" id="29073621"/>
<dbReference type="SMART" id="SM00419">
    <property type="entry name" value="HTH_CRP"/>
    <property type="match status" value="1"/>
</dbReference>
<keyword evidence="2" id="KW-0934">Plastid</keyword>
<dbReference type="GO" id="GO:0003677">
    <property type="term" value="F:DNA binding"/>
    <property type="evidence" value="ECO:0007669"/>
    <property type="project" value="InterPro"/>
</dbReference>
<protein>
    <submittedName>
        <fullName evidence="2">Global nitrogen transcriptional regulator</fullName>
    </submittedName>
</protein>
<dbReference type="InterPro" id="IPR036388">
    <property type="entry name" value="WH-like_DNA-bd_sf"/>
</dbReference>
<dbReference type="Pfam" id="PF13545">
    <property type="entry name" value="HTH_Crp_2"/>
    <property type="match status" value="1"/>
</dbReference>
<dbReference type="GO" id="GO:0006355">
    <property type="term" value="P:regulation of DNA-templated transcription"/>
    <property type="evidence" value="ECO:0007669"/>
    <property type="project" value="InterPro"/>
</dbReference>
<dbReference type="EMBL" id="KX284720">
    <property type="protein sequence ID" value="AOM66484.1"/>
    <property type="molecule type" value="Genomic_DNA"/>
</dbReference>
<dbReference type="RefSeq" id="YP_009297141.1">
    <property type="nucleotide sequence ID" value="NC_031175.1"/>
</dbReference>
<dbReference type="Gene3D" id="1.10.10.10">
    <property type="entry name" value="Winged helix-like DNA-binding domain superfamily/Winged helix DNA-binding domain"/>
    <property type="match status" value="1"/>
</dbReference>
<reference evidence="2" key="1">
    <citation type="journal article" date="2016" name="BMC Biol.">
        <title>Parallel evolution of highly conserved plastid genome architecture in red seaweeds and seed plants.</title>
        <authorList>
            <person name="Lee J."/>
            <person name="Cho C.H."/>
            <person name="Park S.I."/>
            <person name="Choi J.W."/>
            <person name="Song H.S."/>
            <person name="West J.A."/>
            <person name="Bhattacharya D."/>
            <person name="Yoon H.S."/>
        </authorList>
    </citation>
    <scope>NUCLEOTIDE SEQUENCE</scope>
</reference>
<name>A0A1C9CDR1_PORSO</name>
<sequence length="115" mass="13602">MFTIITNMKHNYAINVKFYNTFFDSMQTLLDILIYKESHKRFRALLLLLAKNIGIYTKFGIVITYSLSYQDIADIVGSNRVTITRIINDLNYYKIISIYKRKLILHDPILFLTIK</sequence>
<evidence type="ECO:0000259" key="1">
    <source>
        <dbReference type="PROSITE" id="PS51063"/>
    </source>
</evidence>